<name>A0A699HQ65_TANCI</name>
<dbReference type="AlphaFoldDB" id="A0A699HQ65"/>
<reference evidence="1" key="1">
    <citation type="journal article" date="2019" name="Sci. Rep.">
        <title>Draft genome of Tanacetum cinerariifolium, the natural source of mosquito coil.</title>
        <authorList>
            <person name="Yamashiro T."/>
            <person name="Shiraishi A."/>
            <person name="Satake H."/>
            <person name="Nakayama K."/>
        </authorList>
    </citation>
    <scope>NUCLEOTIDE SEQUENCE</scope>
</reference>
<accession>A0A699HQ65</accession>
<proteinExistence type="predicted"/>
<dbReference type="EMBL" id="BKCJ010190982">
    <property type="protein sequence ID" value="GEY58370.1"/>
    <property type="molecule type" value="Genomic_DNA"/>
</dbReference>
<protein>
    <recommendedName>
        <fullName evidence="2">Retrovirus-related Pol polyprotein from transposon TNT 1-94</fullName>
    </recommendedName>
</protein>
<organism evidence="1">
    <name type="scientific">Tanacetum cinerariifolium</name>
    <name type="common">Dalmatian daisy</name>
    <name type="synonym">Chrysanthemum cinerariifolium</name>
    <dbReference type="NCBI Taxonomy" id="118510"/>
    <lineage>
        <taxon>Eukaryota</taxon>
        <taxon>Viridiplantae</taxon>
        <taxon>Streptophyta</taxon>
        <taxon>Embryophyta</taxon>
        <taxon>Tracheophyta</taxon>
        <taxon>Spermatophyta</taxon>
        <taxon>Magnoliopsida</taxon>
        <taxon>eudicotyledons</taxon>
        <taxon>Gunneridae</taxon>
        <taxon>Pentapetalae</taxon>
        <taxon>asterids</taxon>
        <taxon>campanulids</taxon>
        <taxon>Asterales</taxon>
        <taxon>Asteraceae</taxon>
        <taxon>Asteroideae</taxon>
        <taxon>Anthemideae</taxon>
        <taxon>Anthemidinae</taxon>
        <taxon>Tanacetum</taxon>
    </lineage>
</organism>
<comment type="caution">
    <text evidence="1">The sequence shown here is derived from an EMBL/GenBank/DDBJ whole genome shotgun (WGS) entry which is preliminary data.</text>
</comment>
<evidence type="ECO:0008006" key="2">
    <source>
        <dbReference type="Google" id="ProtNLM"/>
    </source>
</evidence>
<gene>
    <name evidence="1" type="ORF">Tci_430344</name>
</gene>
<sequence length="164" mass="18819">MNMEEYVPYETEKALRNGKVYNCETATYGKIWYNEDIHYLRLFETEFLAIVYNDALASKLGFSSEPIVSPQHVDEVDLKDETSLSEYNDEEYNVISFNDLFPFNIYFFNDSKLHTDNDDDDKIDIKQSPGDISIEPLPNVISIDVGIDAQGSNKLLETSHDAII</sequence>
<evidence type="ECO:0000313" key="1">
    <source>
        <dbReference type="EMBL" id="GEY58370.1"/>
    </source>
</evidence>